<sequence>MLFSCKNLLVIFSVILIISALTEAAPTCVGENGEDCSMFETITHHGNNVYNFAKTHLSNLWGWIKKNAHPIVSTARKALEDVEKSYKSTTLNPLDD</sequence>
<dbReference type="EMBL" id="CAJVCH010569913">
    <property type="protein sequence ID" value="CAG7833521.1"/>
    <property type="molecule type" value="Genomic_DNA"/>
</dbReference>
<dbReference type="Proteomes" id="UP000708208">
    <property type="component" value="Unassembled WGS sequence"/>
</dbReference>
<protein>
    <submittedName>
        <fullName evidence="2">Uncharacterized protein</fullName>
    </submittedName>
</protein>
<organism evidence="2 3">
    <name type="scientific">Allacma fusca</name>
    <dbReference type="NCBI Taxonomy" id="39272"/>
    <lineage>
        <taxon>Eukaryota</taxon>
        <taxon>Metazoa</taxon>
        <taxon>Ecdysozoa</taxon>
        <taxon>Arthropoda</taxon>
        <taxon>Hexapoda</taxon>
        <taxon>Collembola</taxon>
        <taxon>Symphypleona</taxon>
        <taxon>Sminthuridae</taxon>
        <taxon>Allacma</taxon>
    </lineage>
</organism>
<comment type="caution">
    <text evidence="2">The sequence shown here is derived from an EMBL/GenBank/DDBJ whole genome shotgun (WGS) entry which is preliminary data.</text>
</comment>
<keyword evidence="1" id="KW-0732">Signal</keyword>
<feature type="chain" id="PRO_5035281053" evidence="1">
    <location>
        <begin position="25"/>
        <end position="96"/>
    </location>
</feature>
<accession>A0A8J2Q4N7</accession>
<feature type="signal peptide" evidence="1">
    <location>
        <begin position="1"/>
        <end position="24"/>
    </location>
</feature>
<name>A0A8J2Q4N7_9HEXA</name>
<keyword evidence="3" id="KW-1185">Reference proteome</keyword>
<reference evidence="2" key="1">
    <citation type="submission" date="2021-06" db="EMBL/GenBank/DDBJ databases">
        <authorList>
            <person name="Hodson N. C."/>
            <person name="Mongue J. A."/>
            <person name="Jaron S. K."/>
        </authorList>
    </citation>
    <scope>NUCLEOTIDE SEQUENCE</scope>
</reference>
<evidence type="ECO:0000313" key="2">
    <source>
        <dbReference type="EMBL" id="CAG7833521.1"/>
    </source>
</evidence>
<proteinExistence type="predicted"/>
<evidence type="ECO:0000313" key="3">
    <source>
        <dbReference type="Proteomes" id="UP000708208"/>
    </source>
</evidence>
<dbReference type="AlphaFoldDB" id="A0A8J2Q4N7"/>
<gene>
    <name evidence="2" type="ORF">AFUS01_LOCUS43133</name>
</gene>
<evidence type="ECO:0000256" key="1">
    <source>
        <dbReference type="SAM" id="SignalP"/>
    </source>
</evidence>